<name>A0A518CPN8_9PLAN</name>
<dbReference type="Proteomes" id="UP000317178">
    <property type="component" value="Chromosome"/>
</dbReference>
<gene>
    <name evidence="1" type="ORF">Pla110_29210</name>
</gene>
<keyword evidence="2" id="KW-1185">Reference proteome</keyword>
<dbReference type="EMBL" id="CP036281">
    <property type="protein sequence ID" value="QDU81183.1"/>
    <property type="molecule type" value="Genomic_DNA"/>
</dbReference>
<protein>
    <recommendedName>
        <fullName evidence="3">Helix-turn-helix domain protein</fullName>
    </recommendedName>
</protein>
<accession>A0A518CPN8</accession>
<reference evidence="1 2" key="1">
    <citation type="submission" date="2019-02" db="EMBL/GenBank/DDBJ databases">
        <title>Deep-cultivation of Planctomycetes and their phenomic and genomic characterization uncovers novel biology.</title>
        <authorList>
            <person name="Wiegand S."/>
            <person name="Jogler M."/>
            <person name="Boedeker C."/>
            <person name="Pinto D."/>
            <person name="Vollmers J."/>
            <person name="Rivas-Marin E."/>
            <person name="Kohn T."/>
            <person name="Peeters S.H."/>
            <person name="Heuer A."/>
            <person name="Rast P."/>
            <person name="Oberbeckmann S."/>
            <person name="Bunk B."/>
            <person name="Jeske O."/>
            <person name="Meyerdierks A."/>
            <person name="Storesund J.E."/>
            <person name="Kallscheuer N."/>
            <person name="Luecker S."/>
            <person name="Lage O.M."/>
            <person name="Pohl T."/>
            <person name="Merkel B.J."/>
            <person name="Hornburger P."/>
            <person name="Mueller R.-W."/>
            <person name="Bruemmer F."/>
            <person name="Labrenz M."/>
            <person name="Spormann A.M."/>
            <person name="Op den Camp H."/>
            <person name="Overmann J."/>
            <person name="Amann R."/>
            <person name="Jetten M.S.M."/>
            <person name="Mascher T."/>
            <person name="Medema M.H."/>
            <person name="Devos D.P."/>
            <person name="Kaster A.-K."/>
            <person name="Ovreas L."/>
            <person name="Rohde M."/>
            <person name="Galperin M.Y."/>
            <person name="Jogler C."/>
        </authorList>
    </citation>
    <scope>NUCLEOTIDE SEQUENCE [LARGE SCALE GENOMIC DNA]</scope>
    <source>
        <strain evidence="1 2">Pla110</strain>
    </source>
</reference>
<proteinExistence type="predicted"/>
<dbReference type="KEGG" id="plon:Pla110_29210"/>
<sequence>MTVLIHKRLLQGDQAVTASKIQREVMTPPQLAQRWGVKPFKVLGWIRSGELPAMDISTNRGVGRPRFKVLMTDVLAFEQRRKVQTPIKPQRRVRRSDPNVIEFF</sequence>
<organism evidence="1 2">
    <name type="scientific">Polystyrenella longa</name>
    <dbReference type="NCBI Taxonomy" id="2528007"/>
    <lineage>
        <taxon>Bacteria</taxon>
        <taxon>Pseudomonadati</taxon>
        <taxon>Planctomycetota</taxon>
        <taxon>Planctomycetia</taxon>
        <taxon>Planctomycetales</taxon>
        <taxon>Planctomycetaceae</taxon>
        <taxon>Polystyrenella</taxon>
    </lineage>
</organism>
<evidence type="ECO:0000313" key="1">
    <source>
        <dbReference type="EMBL" id="QDU81183.1"/>
    </source>
</evidence>
<evidence type="ECO:0008006" key="3">
    <source>
        <dbReference type="Google" id="ProtNLM"/>
    </source>
</evidence>
<evidence type="ECO:0000313" key="2">
    <source>
        <dbReference type="Proteomes" id="UP000317178"/>
    </source>
</evidence>
<dbReference type="AlphaFoldDB" id="A0A518CPN8"/>